<name>A0A7J4MYQ9_METTF</name>
<dbReference type="AlphaFoldDB" id="A0A7J4MYQ9"/>
<evidence type="ECO:0000313" key="1">
    <source>
        <dbReference type="EMBL" id="HIH65492.1"/>
    </source>
</evidence>
<reference evidence="2" key="1">
    <citation type="journal article" date="2020" name="bioRxiv">
        <title>A rank-normalized archaeal taxonomy based on genome phylogeny resolves widespread incomplete and uneven classifications.</title>
        <authorList>
            <person name="Rinke C."/>
            <person name="Chuvochina M."/>
            <person name="Mussig A.J."/>
            <person name="Chaumeil P.-A."/>
            <person name="Waite D.W."/>
            <person name="Whitman W.B."/>
            <person name="Parks D.H."/>
            <person name="Hugenholtz P."/>
        </authorList>
    </citation>
    <scope>NUCLEOTIDE SEQUENCE [LARGE SCALE GENOMIC DNA]</scope>
</reference>
<accession>A0A7J4MYQ9</accession>
<dbReference type="Proteomes" id="UP000538031">
    <property type="component" value="Unassembled WGS sequence"/>
</dbReference>
<dbReference type="EMBL" id="DUHT01000088">
    <property type="protein sequence ID" value="HIH65492.1"/>
    <property type="molecule type" value="Genomic_DNA"/>
</dbReference>
<comment type="caution">
    <text evidence="1">The sequence shown here is derived from an EMBL/GenBank/DDBJ whole genome shotgun (WGS) entry which is preliminary data.</text>
</comment>
<organism evidence="1 2">
    <name type="scientific">Methanothermobacter thermautotrophicus</name>
    <name type="common">Methanobacterium thermoformicicum</name>
    <dbReference type="NCBI Taxonomy" id="145262"/>
    <lineage>
        <taxon>Archaea</taxon>
        <taxon>Methanobacteriati</taxon>
        <taxon>Methanobacteriota</taxon>
        <taxon>Methanomada group</taxon>
        <taxon>Methanobacteria</taxon>
        <taxon>Methanobacteriales</taxon>
        <taxon>Methanobacteriaceae</taxon>
        <taxon>Methanothermobacter</taxon>
    </lineage>
</organism>
<protein>
    <submittedName>
        <fullName evidence="1">Uncharacterized protein</fullName>
    </submittedName>
</protein>
<proteinExistence type="predicted"/>
<feature type="non-terminal residue" evidence="1">
    <location>
        <position position="67"/>
    </location>
</feature>
<evidence type="ECO:0000313" key="2">
    <source>
        <dbReference type="Proteomes" id="UP000538031"/>
    </source>
</evidence>
<gene>
    <name evidence="1" type="ORF">HA285_07880</name>
</gene>
<sequence length="67" mass="8073">MVKRVLERFRRDWRFRDAIEHVETIPGREARYSDSTDLPDNIRDYLDAGGIRLYRHQREALDAIREG</sequence>